<gene>
    <name evidence="1" type="ORF">ACFSM5_15195</name>
</gene>
<dbReference type="CDD" id="cd06257">
    <property type="entry name" value="DnaJ"/>
    <property type="match status" value="1"/>
</dbReference>
<dbReference type="Gene3D" id="1.10.287.110">
    <property type="entry name" value="DnaJ domain"/>
    <property type="match status" value="1"/>
</dbReference>
<name>A0ABW5DTJ4_9PROT</name>
<evidence type="ECO:0000313" key="2">
    <source>
        <dbReference type="Proteomes" id="UP001597295"/>
    </source>
</evidence>
<proteinExistence type="predicted"/>
<accession>A0ABW5DTJ4</accession>
<dbReference type="Proteomes" id="UP001597295">
    <property type="component" value="Unassembled WGS sequence"/>
</dbReference>
<comment type="caution">
    <text evidence="1">The sequence shown here is derived from an EMBL/GenBank/DDBJ whole genome shotgun (WGS) entry which is preliminary data.</text>
</comment>
<keyword evidence="2" id="KW-1185">Reference proteome</keyword>
<dbReference type="SUPFAM" id="SSF46565">
    <property type="entry name" value="Chaperone J-domain"/>
    <property type="match status" value="1"/>
</dbReference>
<dbReference type="InterPro" id="IPR001623">
    <property type="entry name" value="DnaJ_domain"/>
</dbReference>
<sequence>MAPSDPREVRAALDAALEAQAMLDGVEPVKKSSGNLQSENERLRAALSRMAFRPLVGGVRSVGHATYVLGVPGAWGLDEAVIQARYRFLASIFHPDSGLIPDSERLRQLNDARSILLRHLAEE</sequence>
<evidence type="ECO:0000313" key="1">
    <source>
        <dbReference type="EMBL" id="MFD2264247.1"/>
    </source>
</evidence>
<dbReference type="RefSeq" id="WP_379877317.1">
    <property type="nucleotide sequence ID" value="NZ_JBHUIP010000013.1"/>
</dbReference>
<dbReference type="EMBL" id="JBHUIP010000013">
    <property type="protein sequence ID" value="MFD2264247.1"/>
    <property type="molecule type" value="Genomic_DNA"/>
</dbReference>
<reference evidence="2" key="1">
    <citation type="journal article" date="2019" name="Int. J. Syst. Evol. Microbiol.">
        <title>The Global Catalogue of Microorganisms (GCM) 10K type strain sequencing project: providing services to taxonomists for standard genome sequencing and annotation.</title>
        <authorList>
            <consortium name="The Broad Institute Genomics Platform"/>
            <consortium name="The Broad Institute Genome Sequencing Center for Infectious Disease"/>
            <person name="Wu L."/>
            <person name="Ma J."/>
        </authorList>
    </citation>
    <scope>NUCLEOTIDE SEQUENCE [LARGE SCALE GENOMIC DNA]</scope>
    <source>
        <strain evidence="2">CGMCC 1.19062</strain>
    </source>
</reference>
<dbReference type="InterPro" id="IPR036869">
    <property type="entry name" value="J_dom_sf"/>
</dbReference>
<protein>
    <submittedName>
        <fullName evidence="1">J domain-containing protein</fullName>
    </submittedName>
</protein>
<organism evidence="1 2">
    <name type="scientific">Lacibacterium aquatile</name>
    <dbReference type="NCBI Taxonomy" id="1168082"/>
    <lineage>
        <taxon>Bacteria</taxon>
        <taxon>Pseudomonadati</taxon>
        <taxon>Pseudomonadota</taxon>
        <taxon>Alphaproteobacteria</taxon>
        <taxon>Rhodospirillales</taxon>
        <taxon>Rhodospirillaceae</taxon>
    </lineage>
</organism>